<reference evidence="1" key="1">
    <citation type="submission" date="2021-06" db="EMBL/GenBank/DDBJ databases">
        <title>Parelaphostrongylus tenuis whole genome reference sequence.</title>
        <authorList>
            <person name="Garwood T.J."/>
            <person name="Larsen P.A."/>
            <person name="Fountain-Jones N.M."/>
            <person name="Garbe J.R."/>
            <person name="Macchietto M.G."/>
            <person name="Kania S.A."/>
            <person name="Gerhold R.W."/>
            <person name="Richards J.E."/>
            <person name="Wolf T.M."/>
        </authorList>
    </citation>
    <scope>NUCLEOTIDE SEQUENCE</scope>
    <source>
        <strain evidence="1">MNPRO001-30</strain>
        <tissue evidence="1">Meninges</tissue>
    </source>
</reference>
<dbReference type="AlphaFoldDB" id="A0AAD5QZH5"/>
<accession>A0AAD5QZH5</accession>
<protein>
    <submittedName>
        <fullName evidence="1">Uncharacterized protein</fullName>
    </submittedName>
</protein>
<keyword evidence="2" id="KW-1185">Reference proteome</keyword>
<organism evidence="1 2">
    <name type="scientific">Parelaphostrongylus tenuis</name>
    <name type="common">Meningeal worm</name>
    <dbReference type="NCBI Taxonomy" id="148309"/>
    <lineage>
        <taxon>Eukaryota</taxon>
        <taxon>Metazoa</taxon>
        <taxon>Ecdysozoa</taxon>
        <taxon>Nematoda</taxon>
        <taxon>Chromadorea</taxon>
        <taxon>Rhabditida</taxon>
        <taxon>Rhabditina</taxon>
        <taxon>Rhabditomorpha</taxon>
        <taxon>Strongyloidea</taxon>
        <taxon>Metastrongylidae</taxon>
        <taxon>Parelaphostrongylus</taxon>
    </lineage>
</organism>
<name>A0AAD5QZH5_PARTN</name>
<dbReference type="EMBL" id="JAHQIW010005625">
    <property type="protein sequence ID" value="KAJ1366657.1"/>
    <property type="molecule type" value="Genomic_DNA"/>
</dbReference>
<dbReference type="Proteomes" id="UP001196413">
    <property type="component" value="Unassembled WGS sequence"/>
</dbReference>
<evidence type="ECO:0000313" key="1">
    <source>
        <dbReference type="EMBL" id="KAJ1366657.1"/>
    </source>
</evidence>
<sequence length="163" mass="18798">MDRWELDEAQETTKTTFTLDILLFPDLFHYEWRLKSMLRISLPISRFGRSYDPVNATVDSDAFDEFVYSPSRVGSSRRNFLSLDLSAPSKISNDAANYGKPGDAECVTMMGLTAAIMLDGNYCHGRRMRARGIDVMTGIEKLFPNLIYFQQERFARFWILEND</sequence>
<comment type="caution">
    <text evidence="1">The sequence shown here is derived from an EMBL/GenBank/DDBJ whole genome shotgun (WGS) entry which is preliminary data.</text>
</comment>
<gene>
    <name evidence="1" type="ORF">KIN20_027383</name>
</gene>
<evidence type="ECO:0000313" key="2">
    <source>
        <dbReference type="Proteomes" id="UP001196413"/>
    </source>
</evidence>
<proteinExistence type="predicted"/>